<dbReference type="InterPro" id="IPR002104">
    <property type="entry name" value="Integrase_catalytic"/>
</dbReference>
<dbReference type="PANTHER" id="PTHR30349:SF77">
    <property type="entry name" value="TYROSINE RECOMBINASE XERC"/>
    <property type="match status" value="1"/>
</dbReference>
<evidence type="ECO:0000256" key="11">
    <source>
        <dbReference type="PROSITE-ProRule" id="PRU01248"/>
    </source>
</evidence>
<dbReference type="InterPro" id="IPR050090">
    <property type="entry name" value="Tyrosine_recombinase_XerCD"/>
</dbReference>
<name>A0A1I6ILR6_9FIRM</name>
<dbReference type="RefSeq" id="WP_031471496.1">
    <property type="nucleotide sequence ID" value="NZ_FOZC01000002.1"/>
</dbReference>
<comment type="subcellular location">
    <subcellularLocation>
        <location evidence="2">Cytoplasm</location>
    </subcellularLocation>
</comment>
<dbReference type="GO" id="GO:0051301">
    <property type="term" value="P:cell division"/>
    <property type="evidence" value="ECO:0007669"/>
    <property type="project" value="UniProtKB-KW"/>
</dbReference>
<organism evidence="14 15">
    <name type="scientific">[Clostridium] aminophilum</name>
    <dbReference type="NCBI Taxonomy" id="1526"/>
    <lineage>
        <taxon>Bacteria</taxon>
        <taxon>Bacillati</taxon>
        <taxon>Bacillota</taxon>
        <taxon>Clostridia</taxon>
        <taxon>Lachnospirales</taxon>
        <taxon>Lachnospiraceae</taxon>
    </lineage>
</organism>
<evidence type="ECO:0000256" key="5">
    <source>
        <dbReference type="ARBA" id="ARBA00022618"/>
    </source>
</evidence>
<keyword evidence="10" id="KW-0131">Cell cycle</keyword>
<dbReference type="InterPro" id="IPR010998">
    <property type="entry name" value="Integrase_recombinase_N"/>
</dbReference>
<evidence type="ECO:0000259" key="12">
    <source>
        <dbReference type="PROSITE" id="PS51898"/>
    </source>
</evidence>
<dbReference type="PANTHER" id="PTHR30349">
    <property type="entry name" value="PHAGE INTEGRASE-RELATED"/>
    <property type="match status" value="1"/>
</dbReference>
<evidence type="ECO:0000256" key="3">
    <source>
        <dbReference type="ARBA" id="ARBA00008857"/>
    </source>
</evidence>
<feature type="domain" description="Core-binding (CB)" evidence="13">
    <location>
        <begin position="17"/>
        <end position="121"/>
    </location>
</feature>
<dbReference type="GO" id="GO:0003677">
    <property type="term" value="F:DNA binding"/>
    <property type="evidence" value="ECO:0007669"/>
    <property type="project" value="UniProtKB-UniRule"/>
</dbReference>
<accession>A0A1I6ILR6</accession>
<dbReference type="GO" id="GO:0005737">
    <property type="term" value="C:cytoplasm"/>
    <property type="evidence" value="ECO:0007669"/>
    <property type="project" value="UniProtKB-SubCell"/>
</dbReference>
<dbReference type="AlphaFoldDB" id="A0A1I6ILR6"/>
<dbReference type="PROSITE" id="PS51898">
    <property type="entry name" value="TYR_RECOMBINASE"/>
    <property type="match status" value="1"/>
</dbReference>
<comment type="function">
    <text evidence="1">Site-specific tyrosine recombinase, which acts by catalyzing the cutting and rejoining of the recombining DNA molecules.</text>
</comment>
<evidence type="ECO:0000259" key="13">
    <source>
        <dbReference type="PROSITE" id="PS51900"/>
    </source>
</evidence>
<evidence type="ECO:0000256" key="6">
    <source>
        <dbReference type="ARBA" id="ARBA00022829"/>
    </source>
</evidence>
<comment type="similarity">
    <text evidence="3">Belongs to the 'phage' integrase family.</text>
</comment>
<dbReference type="GO" id="GO:0006310">
    <property type="term" value="P:DNA recombination"/>
    <property type="evidence" value="ECO:0007669"/>
    <property type="project" value="UniProtKB-KW"/>
</dbReference>
<dbReference type="GO" id="GO:0007059">
    <property type="term" value="P:chromosome segregation"/>
    <property type="evidence" value="ECO:0007669"/>
    <property type="project" value="UniProtKB-KW"/>
</dbReference>
<gene>
    <name evidence="14" type="ORF">SAMN02910262_00524</name>
</gene>
<evidence type="ECO:0000256" key="4">
    <source>
        <dbReference type="ARBA" id="ARBA00022490"/>
    </source>
</evidence>
<reference evidence="14 15" key="1">
    <citation type="submission" date="2016-10" db="EMBL/GenBank/DDBJ databases">
        <authorList>
            <person name="de Groot N.N."/>
        </authorList>
    </citation>
    <scope>NUCLEOTIDE SEQUENCE [LARGE SCALE GENOMIC DNA]</scope>
    <source>
        <strain evidence="14 15">F</strain>
    </source>
</reference>
<dbReference type="Pfam" id="PF00589">
    <property type="entry name" value="Phage_integrase"/>
    <property type="match status" value="1"/>
</dbReference>
<evidence type="ECO:0000313" key="14">
    <source>
        <dbReference type="EMBL" id="SFR67624.1"/>
    </source>
</evidence>
<keyword evidence="7" id="KW-0229">DNA integration</keyword>
<evidence type="ECO:0000256" key="9">
    <source>
        <dbReference type="ARBA" id="ARBA00023172"/>
    </source>
</evidence>
<evidence type="ECO:0000256" key="7">
    <source>
        <dbReference type="ARBA" id="ARBA00022908"/>
    </source>
</evidence>
<evidence type="ECO:0000256" key="8">
    <source>
        <dbReference type="ARBA" id="ARBA00023125"/>
    </source>
</evidence>
<keyword evidence="8 11" id="KW-0238">DNA-binding</keyword>
<keyword evidence="6" id="KW-0159">Chromosome partition</keyword>
<dbReference type="Proteomes" id="UP000214760">
    <property type="component" value="Unassembled WGS sequence"/>
</dbReference>
<dbReference type="InterPro" id="IPR004107">
    <property type="entry name" value="Integrase_SAM-like_N"/>
</dbReference>
<keyword evidence="4" id="KW-0963">Cytoplasm</keyword>
<evidence type="ECO:0000313" key="15">
    <source>
        <dbReference type="Proteomes" id="UP000214760"/>
    </source>
</evidence>
<protein>
    <submittedName>
        <fullName evidence="14">Site-specific recombinase XerD</fullName>
    </submittedName>
</protein>
<evidence type="ECO:0000256" key="1">
    <source>
        <dbReference type="ARBA" id="ARBA00003283"/>
    </source>
</evidence>
<proteinExistence type="inferred from homology"/>
<dbReference type="PROSITE" id="PS51900">
    <property type="entry name" value="CB"/>
    <property type="match status" value="1"/>
</dbReference>
<keyword evidence="5" id="KW-0132">Cell division</keyword>
<dbReference type="SUPFAM" id="SSF56349">
    <property type="entry name" value="DNA breaking-rejoining enzymes"/>
    <property type="match status" value="1"/>
</dbReference>
<evidence type="ECO:0000256" key="10">
    <source>
        <dbReference type="ARBA" id="ARBA00023306"/>
    </source>
</evidence>
<dbReference type="EMBL" id="FOZC01000002">
    <property type="protein sequence ID" value="SFR67624.1"/>
    <property type="molecule type" value="Genomic_DNA"/>
</dbReference>
<dbReference type="InterPro" id="IPR011010">
    <property type="entry name" value="DNA_brk_join_enz"/>
</dbReference>
<dbReference type="Gene3D" id="1.10.150.130">
    <property type="match status" value="1"/>
</dbReference>
<dbReference type="Gene3D" id="1.10.443.10">
    <property type="entry name" value="Intergrase catalytic core"/>
    <property type="match status" value="1"/>
</dbReference>
<dbReference type="InterPro" id="IPR013762">
    <property type="entry name" value="Integrase-like_cat_sf"/>
</dbReference>
<dbReference type="GO" id="GO:0015074">
    <property type="term" value="P:DNA integration"/>
    <property type="evidence" value="ECO:0007669"/>
    <property type="project" value="UniProtKB-KW"/>
</dbReference>
<evidence type="ECO:0000256" key="2">
    <source>
        <dbReference type="ARBA" id="ARBA00004496"/>
    </source>
</evidence>
<feature type="domain" description="Tyr recombinase" evidence="12">
    <location>
        <begin position="143"/>
        <end position="341"/>
    </location>
</feature>
<dbReference type="InterPro" id="IPR044068">
    <property type="entry name" value="CB"/>
</dbReference>
<keyword evidence="9" id="KW-0233">DNA recombination</keyword>
<sequence>MKNDSTYKRETLAKYNETLKELMTRLPEFMQPYFVSKRKHCQTSTLCGYAEDLIMFLEYLIQANPSLQNTNTRDISLDDLNQLTFMDIDEYADQMLRVDMLQPATVRRRLSSIRTFFRFAYVHELLSHNAMDGVEGVKVKKEKTINRLSVSEANRLVDAVENTRAESVHREKYLEKTNLRDAAIVTLLLRTGIRVSELVGLDVTDVDFHELRIRVIRKGGQADMVYFDDTVAAALDDYIQLERHLFLSDRDPDALFRSMQKRRMTVRSVQLMVKKFATTAIPEHRGTTCHSLRRTYGSLLYEASGGDIRMVAKVLGHDRIETTSAHYIADGTEKERAAKLDPYRKNDLK</sequence>
<dbReference type="Pfam" id="PF02899">
    <property type="entry name" value="Phage_int_SAM_1"/>
    <property type="match status" value="1"/>
</dbReference>